<sequence>MKNNNGEIGSLAPVRDGSGPASWGESVWHTGDIKKYPVAKGDFLNVEKLIAEYCLDSLPEKPVLNNSGSVVAIGSCFAAELRHFLGEAGLSSDSFWIPSGLNNTFALRDFFHWAVYGQETAKGFAYTRDDKGSLVDWQPELEQKSIKKAISEASCFVFTLGLAEVWEDKETSRVFWRGVPEHIFETGRHHFRMSTVAENSENLSSIVQIIREVNKNAPIVFTLSPVPLKATFSGKSCVTADCVSKSTLRVAINEYMETLDGSQNVWYWPSFEIIKWVGCHLPYPVYGTDDGCVRHVSRFMVNNILKSFVSTFYGTTVAEQVFASFESTLETIDGEAGEPPIIYKGQIVKG</sequence>
<organism evidence="3 4">
    <name type="scientific">Alteromonas gracilis</name>
    <dbReference type="NCBI Taxonomy" id="1479524"/>
    <lineage>
        <taxon>Bacteria</taxon>
        <taxon>Pseudomonadati</taxon>
        <taxon>Pseudomonadota</taxon>
        <taxon>Gammaproteobacteria</taxon>
        <taxon>Alteromonadales</taxon>
        <taxon>Alteromonadaceae</taxon>
        <taxon>Alteromonas/Salinimonas group</taxon>
        <taxon>Alteromonas</taxon>
    </lineage>
</organism>
<accession>A0ABX5CR10</accession>
<gene>
    <name evidence="3" type="ORF">C6Y39_05450</name>
</gene>
<name>A0ABX5CR10_9ALTE</name>
<comment type="caution">
    <text evidence="3">The sequence shown here is derived from an EMBL/GenBank/DDBJ whole genome shotgun (WGS) entry which is preliminary data.</text>
</comment>
<dbReference type="InterPro" id="IPR014982">
    <property type="entry name" value="GSCFA"/>
</dbReference>
<evidence type="ECO:0000313" key="3">
    <source>
        <dbReference type="EMBL" id="PRO69887.1"/>
    </source>
</evidence>
<dbReference type="EMBL" id="PVNO01000021">
    <property type="protein sequence ID" value="PRO69887.1"/>
    <property type="molecule type" value="Genomic_DNA"/>
</dbReference>
<evidence type="ECO:0000256" key="1">
    <source>
        <dbReference type="SAM" id="MobiDB-lite"/>
    </source>
</evidence>
<evidence type="ECO:0000259" key="2">
    <source>
        <dbReference type="Pfam" id="PF08885"/>
    </source>
</evidence>
<dbReference type="Pfam" id="PF08885">
    <property type="entry name" value="GSCFA"/>
    <property type="match status" value="1"/>
</dbReference>
<feature type="region of interest" description="Disordered" evidence="1">
    <location>
        <begin position="1"/>
        <end position="20"/>
    </location>
</feature>
<feature type="domain" description="GSCFA" evidence="2">
    <location>
        <begin position="70"/>
        <end position="308"/>
    </location>
</feature>
<dbReference type="RefSeq" id="WP_105930297.1">
    <property type="nucleotide sequence ID" value="NZ_PVNO01000021.1"/>
</dbReference>
<keyword evidence="4" id="KW-1185">Reference proteome</keyword>
<proteinExistence type="predicted"/>
<dbReference type="Proteomes" id="UP000239539">
    <property type="component" value="Unassembled WGS sequence"/>
</dbReference>
<protein>
    <recommendedName>
        <fullName evidence="2">GSCFA domain-containing protein</fullName>
    </recommendedName>
</protein>
<evidence type="ECO:0000313" key="4">
    <source>
        <dbReference type="Proteomes" id="UP000239539"/>
    </source>
</evidence>
<reference evidence="4" key="1">
    <citation type="journal article" date="2020" name="Int. J. Syst. Evol. Microbiol.">
        <title>Alteromonas alba sp. nov., a marine bacterium isolated from the seawater of the West Pacific Ocean.</title>
        <authorList>
            <person name="Sun C."/>
            <person name="Wu Y.-H."/>
            <person name="Xamxidin M."/>
            <person name="Cheng H."/>
            <person name="Xu X.-W."/>
        </authorList>
    </citation>
    <scope>NUCLEOTIDE SEQUENCE [LARGE SCALE GENOMIC DNA]</scope>
    <source>
        <strain evidence="4">9a2</strain>
    </source>
</reference>